<reference evidence="3 4" key="1">
    <citation type="submission" date="2018-11" db="EMBL/GenBank/DDBJ databases">
        <title>Rufibacter latericius sp. nov., isolated from water in Baiyang Lake.</title>
        <authorList>
            <person name="Yang Y."/>
        </authorList>
    </citation>
    <scope>NUCLEOTIDE SEQUENCE [LARGE SCALE GENOMIC DNA]</scope>
    <source>
        <strain evidence="3 4">MCC P1</strain>
    </source>
</reference>
<organism evidence="3 4">
    <name type="scientific">Rufibacter immobilis</name>
    <dbReference type="NCBI Taxonomy" id="1348778"/>
    <lineage>
        <taxon>Bacteria</taxon>
        <taxon>Pseudomonadati</taxon>
        <taxon>Bacteroidota</taxon>
        <taxon>Cytophagia</taxon>
        <taxon>Cytophagales</taxon>
        <taxon>Hymenobacteraceae</taxon>
        <taxon>Rufibacter</taxon>
    </lineage>
</organism>
<feature type="transmembrane region" description="Helical" evidence="2">
    <location>
        <begin position="45"/>
        <end position="65"/>
    </location>
</feature>
<dbReference type="RefSeq" id="WP_123132732.1">
    <property type="nucleotide sequence ID" value="NZ_RJJE01000009.1"/>
</dbReference>
<keyword evidence="2" id="KW-0472">Membrane</keyword>
<keyword evidence="2" id="KW-1133">Transmembrane helix</keyword>
<keyword evidence="4" id="KW-1185">Reference proteome</keyword>
<sequence>MSHKHFDQQIKKKLESVQPPYDPAAWQRFQPLLPQPGHVLLLQKYGSLLFGGIATIAFIITLFFYHQEHRQNKQLKKEIIALQTASSIREQRPSPSVSVTKPSQSTQFSSTNPSTIRVAPDTFYVIREVFIKKESDNQVRRSTLPDITHGTLDAENPLGKTHMDRLCSSSVLIQENTAAFYVKRNEVLAESTFGIQATAAQTRKDTLIGLHADKLIDSAALVPQLDSVFVTATDSLATMVIDEKHTQSDSAEKASSLPLSPIRLGISSNKAKGQEITYGPFFEYFIGKRVSIEAGIHFSPSYKERYHTISDFNEKTGLSFGDEYPGSISKHDVLVINKYNTFTVTRRDSLDQNGNAQVRYDTVTTVRYDSTYNSRLDSVQSINRFTRTVRLPLRINYYRPITPNLSILVVTGSSLELSVSQRVRFKSVSTNHEKNVQFDKKVSPVTFNNLFFGAGIEYHYKKLAFQLVPYYHHQLKSSNYRKTKSTVGANVSLRFNLQ</sequence>
<evidence type="ECO:0000256" key="1">
    <source>
        <dbReference type="SAM" id="MobiDB-lite"/>
    </source>
</evidence>
<dbReference type="Proteomes" id="UP000271010">
    <property type="component" value="Unassembled WGS sequence"/>
</dbReference>
<keyword evidence="2" id="KW-0812">Transmembrane</keyword>
<feature type="region of interest" description="Disordered" evidence="1">
    <location>
        <begin position="91"/>
        <end position="113"/>
    </location>
</feature>
<evidence type="ECO:0000256" key="2">
    <source>
        <dbReference type="SAM" id="Phobius"/>
    </source>
</evidence>
<evidence type="ECO:0000313" key="4">
    <source>
        <dbReference type="Proteomes" id="UP000271010"/>
    </source>
</evidence>
<evidence type="ECO:0008006" key="5">
    <source>
        <dbReference type="Google" id="ProtNLM"/>
    </source>
</evidence>
<proteinExistence type="predicted"/>
<protein>
    <recommendedName>
        <fullName evidence="5">Outer membrane protein beta-barrel domain-containing protein</fullName>
    </recommendedName>
</protein>
<comment type="caution">
    <text evidence="3">The sequence shown here is derived from an EMBL/GenBank/DDBJ whole genome shotgun (WGS) entry which is preliminary data.</text>
</comment>
<gene>
    <name evidence="3" type="ORF">EFA69_08800</name>
</gene>
<dbReference type="OrthoDB" id="921184at2"/>
<name>A0A3M9MX12_9BACT</name>
<dbReference type="AlphaFoldDB" id="A0A3M9MX12"/>
<dbReference type="EMBL" id="RJJE01000009">
    <property type="protein sequence ID" value="RNI29647.1"/>
    <property type="molecule type" value="Genomic_DNA"/>
</dbReference>
<evidence type="ECO:0000313" key="3">
    <source>
        <dbReference type="EMBL" id="RNI29647.1"/>
    </source>
</evidence>
<accession>A0A3M9MX12</accession>